<comment type="catalytic activity">
    <reaction evidence="9 10">
        <text>7-carboxy-7-carbaguanine + NH4(+) + 2 ATP = 7-cyano-7-carbaguanine + 2 AMP + 2 diphosphate + 2 H(+)</text>
        <dbReference type="Rhea" id="RHEA:27982"/>
        <dbReference type="ChEBI" id="CHEBI:15378"/>
        <dbReference type="ChEBI" id="CHEBI:28938"/>
        <dbReference type="ChEBI" id="CHEBI:30616"/>
        <dbReference type="ChEBI" id="CHEBI:33019"/>
        <dbReference type="ChEBI" id="CHEBI:45075"/>
        <dbReference type="ChEBI" id="CHEBI:61036"/>
        <dbReference type="ChEBI" id="CHEBI:456215"/>
        <dbReference type="EC" id="6.3.4.20"/>
    </reaction>
</comment>
<sequence length="232" mass="24395">MKCVVLLSGGVDSTTCLAIALAKYKKEEVLALTVYYGQKHDKELQAARAVAAHYGVEQQEINLAQAFSYSNCSLLQKSDQAIAHTSYADQLAAQGGAGTVATYVPFRNGLFLSYAAAVAVSVGAEVIYYGAHADDAAGRAYPDCTPEFETAMNTAIYEGSGRTCHLEAPLLAWNKAGVVKKGLELGAPYELTWSCYEGGETPCGVCGTCRDRAAAFAANGVADPALTKEAKA</sequence>
<name>A0ABR6VIU6_9FIRM</name>
<dbReference type="Gene3D" id="3.40.50.620">
    <property type="entry name" value="HUPs"/>
    <property type="match status" value="1"/>
</dbReference>
<dbReference type="EC" id="6.3.4.20" evidence="8 10"/>
<feature type="binding site" evidence="10">
    <location>
        <position position="209"/>
    </location>
    <ligand>
        <name>Zn(2+)</name>
        <dbReference type="ChEBI" id="CHEBI:29105"/>
    </ligand>
</feature>
<dbReference type="HAMAP" id="MF_01633">
    <property type="entry name" value="QueC"/>
    <property type="match status" value="1"/>
</dbReference>
<evidence type="ECO:0000256" key="4">
    <source>
        <dbReference type="ARBA" id="ARBA00022741"/>
    </source>
</evidence>
<keyword evidence="4 10" id="KW-0547">Nucleotide-binding</keyword>
<keyword evidence="12" id="KW-1185">Reference proteome</keyword>
<feature type="binding site" evidence="10">
    <location>
        <position position="195"/>
    </location>
    <ligand>
        <name>Zn(2+)</name>
        <dbReference type="ChEBI" id="CHEBI:29105"/>
    </ligand>
</feature>
<comment type="pathway">
    <text evidence="1 10">Purine metabolism; 7-cyano-7-deazaguanine biosynthesis.</text>
</comment>
<evidence type="ECO:0000256" key="5">
    <source>
        <dbReference type="ARBA" id="ARBA00022833"/>
    </source>
</evidence>
<dbReference type="EMBL" id="JACOGK010000021">
    <property type="protein sequence ID" value="MBC3537220.1"/>
    <property type="molecule type" value="Genomic_DNA"/>
</dbReference>
<dbReference type="Proteomes" id="UP000606870">
    <property type="component" value="Unassembled WGS sequence"/>
</dbReference>
<feature type="binding site" evidence="10">
    <location>
        <position position="203"/>
    </location>
    <ligand>
        <name>Zn(2+)</name>
        <dbReference type="ChEBI" id="CHEBI:29105"/>
    </ligand>
</feature>
<dbReference type="Pfam" id="PF06508">
    <property type="entry name" value="QueC"/>
    <property type="match status" value="1"/>
</dbReference>
<keyword evidence="10" id="KW-0671">Queuosine biosynthesis</keyword>
<comment type="cofactor">
    <cofactor evidence="10">
        <name>Zn(2+)</name>
        <dbReference type="ChEBI" id="CHEBI:29105"/>
    </cofactor>
    <text evidence="10">Binds 1 zinc ion per subunit.</text>
</comment>
<comment type="caution">
    <text evidence="11">The sequence shown here is derived from an EMBL/GenBank/DDBJ whole genome shotgun (WGS) entry which is preliminary data.</text>
</comment>
<evidence type="ECO:0000256" key="8">
    <source>
        <dbReference type="ARBA" id="ARBA00039149"/>
    </source>
</evidence>
<dbReference type="PANTHER" id="PTHR42914:SF1">
    <property type="entry name" value="7-CYANO-7-DEAZAGUANINE SYNTHASE"/>
    <property type="match status" value="1"/>
</dbReference>
<reference evidence="11 12" key="1">
    <citation type="submission" date="2020-08" db="EMBL/GenBank/DDBJ databases">
        <authorList>
            <person name="Liu C."/>
            <person name="Sun Q."/>
        </authorList>
    </citation>
    <scope>NUCLEOTIDE SEQUENCE [LARGE SCALE GENOMIC DNA]</scope>
    <source>
        <strain evidence="11 12">NSJ-59</strain>
    </source>
</reference>
<dbReference type="CDD" id="cd01995">
    <property type="entry name" value="QueC-like"/>
    <property type="match status" value="1"/>
</dbReference>
<dbReference type="RefSeq" id="WP_186503453.1">
    <property type="nucleotide sequence ID" value="NZ_JACOGK010000021.1"/>
</dbReference>
<dbReference type="SUPFAM" id="SSF52402">
    <property type="entry name" value="Adenine nucleotide alpha hydrolases-like"/>
    <property type="match status" value="1"/>
</dbReference>
<comment type="similarity">
    <text evidence="7 10">Belongs to the QueC family.</text>
</comment>
<comment type="function">
    <text evidence="10">Catalyzes the ATP-dependent conversion of 7-carboxy-7-deazaguanine (CDG) to 7-cyano-7-deazaguanine (preQ(0)).</text>
</comment>
<gene>
    <name evidence="10 11" type="primary">queC</name>
    <name evidence="11" type="ORF">H8J70_08140</name>
</gene>
<evidence type="ECO:0000313" key="11">
    <source>
        <dbReference type="EMBL" id="MBC3537220.1"/>
    </source>
</evidence>
<evidence type="ECO:0000256" key="2">
    <source>
        <dbReference type="ARBA" id="ARBA00022598"/>
    </source>
</evidence>
<evidence type="ECO:0000256" key="10">
    <source>
        <dbReference type="HAMAP-Rule" id="MF_01633"/>
    </source>
</evidence>
<keyword evidence="6 10" id="KW-0067">ATP-binding</keyword>
<evidence type="ECO:0000313" key="12">
    <source>
        <dbReference type="Proteomes" id="UP000606870"/>
    </source>
</evidence>
<accession>A0ABR6VIU6</accession>
<evidence type="ECO:0000256" key="7">
    <source>
        <dbReference type="ARBA" id="ARBA00037993"/>
    </source>
</evidence>
<organism evidence="11 12">
    <name type="scientific">Megasphaera hominis</name>
    <dbReference type="NCBI Taxonomy" id="159836"/>
    <lineage>
        <taxon>Bacteria</taxon>
        <taxon>Bacillati</taxon>
        <taxon>Bacillota</taxon>
        <taxon>Negativicutes</taxon>
        <taxon>Veillonellales</taxon>
        <taxon>Veillonellaceae</taxon>
        <taxon>Megasphaera</taxon>
    </lineage>
</organism>
<dbReference type="InterPro" id="IPR014729">
    <property type="entry name" value="Rossmann-like_a/b/a_fold"/>
</dbReference>
<protein>
    <recommendedName>
        <fullName evidence="8 10">7-cyano-7-deazaguanine synthase</fullName>
        <ecNumber evidence="8 10">6.3.4.20</ecNumber>
    </recommendedName>
    <alternativeName>
        <fullName evidence="10">7-cyano-7-carbaguanine synthase</fullName>
    </alternativeName>
    <alternativeName>
        <fullName evidence="10">PreQ(0) synthase</fullName>
    </alternativeName>
    <alternativeName>
        <fullName evidence="10">Queuosine biosynthesis protein QueC</fullName>
    </alternativeName>
</protein>
<evidence type="ECO:0000256" key="3">
    <source>
        <dbReference type="ARBA" id="ARBA00022723"/>
    </source>
</evidence>
<comment type="subunit">
    <text evidence="10">Homodimer.</text>
</comment>
<evidence type="ECO:0000256" key="6">
    <source>
        <dbReference type="ARBA" id="ARBA00022840"/>
    </source>
</evidence>
<evidence type="ECO:0000256" key="9">
    <source>
        <dbReference type="ARBA" id="ARBA00047890"/>
    </source>
</evidence>
<keyword evidence="5 10" id="KW-0862">Zinc</keyword>
<keyword evidence="2 10" id="KW-0436">Ligase</keyword>
<dbReference type="PIRSF" id="PIRSF006293">
    <property type="entry name" value="ExsB"/>
    <property type="match status" value="1"/>
</dbReference>
<dbReference type="PANTHER" id="PTHR42914">
    <property type="entry name" value="7-CYANO-7-DEAZAGUANINE SYNTHASE"/>
    <property type="match status" value="1"/>
</dbReference>
<keyword evidence="3 10" id="KW-0479">Metal-binding</keyword>
<proteinExistence type="inferred from homology"/>
<dbReference type="InterPro" id="IPR018317">
    <property type="entry name" value="QueC"/>
</dbReference>
<evidence type="ECO:0000256" key="1">
    <source>
        <dbReference type="ARBA" id="ARBA00005061"/>
    </source>
</evidence>
<feature type="binding site" evidence="10">
    <location>
        <position position="206"/>
    </location>
    <ligand>
        <name>Zn(2+)</name>
        <dbReference type="ChEBI" id="CHEBI:29105"/>
    </ligand>
</feature>
<feature type="binding site" evidence="10">
    <location>
        <begin position="7"/>
        <end position="17"/>
    </location>
    <ligand>
        <name>ATP</name>
        <dbReference type="ChEBI" id="CHEBI:30616"/>
    </ligand>
</feature>
<dbReference type="NCBIfam" id="TIGR00364">
    <property type="entry name" value="7-cyano-7-deazaguanine synthase QueC"/>
    <property type="match status" value="1"/>
</dbReference>